<evidence type="ECO:0000256" key="1">
    <source>
        <dbReference type="SAM" id="Phobius"/>
    </source>
</evidence>
<protein>
    <submittedName>
        <fullName evidence="2">Uncharacterized protein</fullName>
    </submittedName>
</protein>
<comment type="caution">
    <text evidence="2">The sequence shown here is derived from an EMBL/GenBank/DDBJ whole genome shotgun (WGS) entry which is preliminary data.</text>
</comment>
<gene>
    <name evidence="2" type="ORF">GTG28_03060</name>
</gene>
<feature type="transmembrane region" description="Helical" evidence="1">
    <location>
        <begin position="77"/>
        <end position="98"/>
    </location>
</feature>
<keyword evidence="1" id="KW-1133">Transmembrane helix</keyword>
<dbReference type="RefSeq" id="WP_160926826.1">
    <property type="nucleotide sequence ID" value="NZ_WWEU01000001.1"/>
</dbReference>
<dbReference type="AlphaFoldDB" id="A0A6L8LYB8"/>
<name>A0A6L8LYB8_9VIBR</name>
<evidence type="ECO:0000313" key="2">
    <source>
        <dbReference type="EMBL" id="MYM58192.1"/>
    </source>
</evidence>
<dbReference type="EMBL" id="WWEU01000001">
    <property type="protein sequence ID" value="MYM58192.1"/>
    <property type="molecule type" value="Genomic_DNA"/>
</dbReference>
<proteinExistence type="predicted"/>
<keyword evidence="1" id="KW-0472">Membrane</keyword>
<keyword evidence="1" id="KW-0812">Transmembrane</keyword>
<evidence type="ECO:0000313" key="3">
    <source>
        <dbReference type="Proteomes" id="UP000478571"/>
    </source>
</evidence>
<sequence>MKINRLMSLAFFLIFSSLFLLSAHDVMSLYDAHRLLNDRVVVSGSINEASTFAFSWAMLVMSVFMILCLITGKKLLWIPKIFIIILGGISVLAFLSGWKTNEALKAKLNEKGYVECASERELTLKSSSRTYVLGPSMCQ</sequence>
<dbReference type="Proteomes" id="UP000478571">
    <property type="component" value="Unassembled WGS sequence"/>
</dbReference>
<organism evidence="2 3">
    <name type="scientific">Vibrio tetraodonis subsp. pristinus</name>
    <dbReference type="NCBI Taxonomy" id="2695891"/>
    <lineage>
        <taxon>Bacteria</taxon>
        <taxon>Pseudomonadati</taxon>
        <taxon>Pseudomonadota</taxon>
        <taxon>Gammaproteobacteria</taxon>
        <taxon>Vibrionales</taxon>
        <taxon>Vibrionaceae</taxon>
        <taxon>Vibrio</taxon>
    </lineage>
</organism>
<feature type="transmembrane region" description="Helical" evidence="1">
    <location>
        <begin position="52"/>
        <end position="70"/>
    </location>
</feature>
<accession>A0A6L8LYB8</accession>
<reference evidence="2 3" key="1">
    <citation type="submission" date="2020-01" db="EMBL/GenBank/DDBJ databases">
        <title>Draft Genome Sequence of Vibrio sp. strain OCN044, Isolated from a Healthy Coral at Palmyra Atoll.</title>
        <authorList>
            <person name="Videau P."/>
            <person name="Loughran R."/>
            <person name="Esquivel A."/>
            <person name="Deadmond M."/>
            <person name="Paddock B.E."/>
            <person name="Saw J.H."/>
            <person name="Ushijima B."/>
        </authorList>
    </citation>
    <scope>NUCLEOTIDE SEQUENCE [LARGE SCALE GENOMIC DNA]</scope>
    <source>
        <strain evidence="2 3">OCN044</strain>
    </source>
</reference>
<keyword evidence="3" id="KW-1185">Reference proteome</keyword>